<name>A0A062V1Z5_9EURY</name>
<sequence>MNIDRNTEQTKEKFNKIETGLKCLNDLNLLDDFFDETWKEGTDRFLDRYEDKKSFYDLPLEETGKVMEQVTEWFGDDYGLVVIDGELWMVSVGSVDEGGYKWWFKMRLNTDDIETARKVILLDKCRPRRY</sequence>
<protein>
    <submittedName>
        <fullName evidence="1">Uncharacterized protein</fullName>
    </submittedName>
</protein>
<gene>
    <name evidence="1" type="ORF">ANME2D_00185</name>
</gene>
<dbReference type="Proteomes" id="UP000027153">
    <property type="component" value="Unassembled WGS sequence"/>
</dbReference>
<accession>A0A062V1Z5</accession>
<dbReference type="EMBL" id="JMIY01000001">
    <property type="protein sequence ID" value="KCZ73126.1"/>
    <property type="molecule type" value="Genomic_DNA"/>
</dbReference>
<dbReference type="OrthoDB" id="374147at2157"/>
<evidence type="ECO:0000313" key="1">
    <source>
        <dbReference type="EMBL" id="KCZ73126.1"/>
    </source>
</evidence>
<organism evidence="1 2">
    <name type="scientific">Candidatus Methanoperedens nitratireducens</name>
    <dbReference type="NCBI Taxonomy" id="1392998"/>
    <lineage>
        <taxon>Archaea</taxon>
        <taxon>Methanobacteriati</taxon>
        <taxon>Methanobacteriota</taxon>
        <taxon>Stenosarchaea group</taxon>
        <taxon>Methanomicrobia</taxon>
        <taxon>Methanosarcinales</taxon>
        <taxon>ANME-2 cluster</taxon>
        <taxon>Candidatus Methanoperedentaceae</taxon>
        <taxon>Candidatus Methanoperedens</taxon>
    </lineage>
</organism>
<proteinExistence type="predicted"/>
<dbReference type="RefSeq" id="WP_048088320.1">
    <property type="nucleotide sequence ID" value="NZ_JMIY01000001.1"/>
</dbReference>
<evidence type="ECO:0000313" key="2">
    <source>
        <dbReference type="Proteomes" id="UP000027153"/>
    </source>
</evidence>
<reference evidence="1 2" key="1">
    <citation type="journal article" date="2013" name="Nature">
        <title>Anaerobic oxidation of methane coupled to nitrate reduction in a novel archaeal lineage.</title>
        <authorList>
            <person name="Haroon M.F."/>
            <person name="Hu S."/>
            <person name="Shi Y."/>
            <person name="Imelfort M."/>
            <person name="Keller J."/>
            <person name="Hugenholtz P."/>
            <person name="Yuan Z."/>
            <person name="Tyson G.W."/>
        </authorList>
    </citation>
    <scope>NUCLEOTIDE SEQUENCE [LARGE SCALE GENOMIC DNA]</scope>
    <source>
        <strain evidence="1 2">ANME-2d</strain>
    </source>
</reference>
<keyword evidence="2" id="KW-1185">Reference proteome</keyword>
<dbReference type="AlphaFoldDB" id="A0A062V1Z5"/>
<comment type="caution">
    <text evidence="1">The sequence shown here is derived from an EMBL/GenBank/DDBJ whole genome shotgun (WGS) entry which is preliminary data.</text>
</comment>